<dbReference type="AlphaFoldDB" id="A0A645G7U8"/>
<feature type="region of interest" description="Disordered" evidence="1">
    <location>
        <begin position="1"/>
        <end position="59"/>
    </location>
</feature>
<accession>A0A645G7U8</accession>
<protein>
    <submittedName>
        <fullName evidence="2">Uncharacterized protein</fullName>
    </submittedName>
</protein>
<reference evidence="2" key="1">
    <citation type="submission" date="2019-08" db="EMBL/GenBank/DDBJ databases">
        <authorList>
            <person name="Kucharzyk K."/>
            <person name="Murdoch R.W."/>
            <person name="Higgins S."/>
            <person name="Loffler F."/>
        </authorList>
    </citation>
    <scope>NUCLEOTIDE SEQUENCE</scope>
</reference>
<name>A0A645G7U8_9ZZZZ</name>
<dbReference type="EMBL" id="VSSQ01067872">
    <property type="protein sequence ID" value="MPN20184.1"/>
    <property type="molecule type" value="Genomic_DNA"/>
</dbReference>
<comment type="caution">
    <text evidence="2">The sequence shown here is derived from an EMBL/GenBank/DDBJ whole genome shotgun (WGS) entry which is preliminary data.</text>
</comment>
<feature type="compositionally biased region" description="Polar residues" evidence="1">
    <location>
        <begin position="21"/>
        <end position="50"/>
    </location>
</feature>
<evidence type="ECO:0000256" key="1">
    <source>
        <dbReference type="SAM" id="MobiDB-lite"/>
    </source>
</evidence>
<gene>
    <name evidence="2" type="ORF">SDC9_167562</name>
</gene>
<feature type="compositionally biased region" description="Polar residues" evidence="1">
    <location>
        <begin position="1"/>
        <end position="13"/>
    </location>
</feature>
<proteinExistence type="predicted"/>
<evidence type="ECO:0000313" key="2">
    <source>
        <dbReference type="EMBL" id="MPN20184.1"/>
    </source>
</evidence>
<organism evidence="2">
    <name type="scientific">bioreactor metagenome</name>
    <dbReference type="NCBI Taxonomy" id="1076179"/>
    <lineage>
        <taxon>unclassified sequences</taxon>
        <taxon>metagenomes</taxon>
        <taxon>ecological metagenomes</taxon>
    </lineage>
</organism>
<sequence length="109" mass="12312">MDNNLNSPVTDCDNSGKGRSHPTTEQSHLFDFDSSSNFPTIPEPLTTSEQEPGLTPNPFYSRSCRRGYSLYNDPFNPFKLQEQHGDNSRTEISKAYRLQRIPKGASKCL</sequence>